<evidence type="ECO:0000313" key="1">
    <source>
        <dbReference type="EMBL" id="PZR05484.1"/>
    </source>
</evidence>
<dbReference type="EMBL" id="QFRA01000006">
    <property type="protein sequence ID" value="PZR05484.1"/>
    <property type="molecule type" value="Genomic_DNA"/>
</dbReference>
<gene>
    <name evidence="1" type="ORF">DI525_04165</name>
</gene>
<proteinExistence type="predicted"/>
<dbReference type="Proteomes" id="UP000249432">
    <property type="component" value="Unassembled WGS sequence"/>
</dbReference>
<protein>
    <submittedName>
        <fullName evidence="1">Uncharacterized protein</fullName>
    </submittedName>
</protein>
<accession>A0A2W5UQJ0</accession>
<evidence type="ECO:0000313" key="2">
    <source>
        <dbReference type="Proteomes" id="UP000249432"/>
    </source>
</evidence>
<dbReference type="AlphaFoldDB" id="A0A2W5UQJ0"/>
<organism evidence="1 2">
    <name type="scientific">Corynebacterium kroppenstedtii</name>
    <dbReference type="NCBI Taxonomy" id="161879"/>
    <lineage>
        <taxon>Bacteria</taxon>
        <taxon>Bacillati</taxon>
        <taxon>Actinomycetota</taxon>
        <taxon>Actinomycetes</taxon>
        <taxon>Mycobacteriales</taxon>
        <taxon>Corynebacteriaceae</taxon>
        <taxon>Corynebacterium</taxon>
    </lineage>
</organism>
<comment type="caution">
    <text evidence="1">The sequence shown here is derived from an EMBL/GenBank/DDBJ whole genome shotgun (WGS) entry which is preliminary data.</text>
</comment>
<dbReference type="RefSeq" id="WP_303734533.1">
    <property type="nucleotide sequence ID" value="NZ_CAKZHK010000008.1"/>
</dbReference>
<reference evidence="1 2" key="1">
    <citation type="submission" date="2017-08" db="EMBL/GenBank/DDBJ databases">
        <title>Infants hospitalized years apart are colonized by the same room-sourced microbial strains.</title>
        <authorList>
            <person name="Brooks B."/>
            <person name="Olm M.R."/>
            <person name="Firek B.A."/>
            <person name="Baker R."/>
            <person name="Thomas B.C."/>
            <person name="Morowitz M.J."/>
            <person name="Banfield J.F."/>
        </authorList>
    </citation>
    <scope>NUCLEOTIDE SEQUENCE [LARGE SCALE GENOMIC DNA]</scope>
    <source>
        <strain evidence="1">S2_003_000_R1_3</strain>
    </source>
</reference>
<name>A0A2W5UQJ0_9CORY</name>
<sequence>MSTSFIYRDPFTHTKHQVSAPDAATYVVVKNNGEKKTDSDVLGFFDDYDGAREAVMAELNKELQQPTGDREVLVTHTKLYNPMA</sequence>